<gene>
    <name evidence="4" type="ORF">MB824_07730</name>
</gene>
<accession>A0ABS9NNN0</accession>
<evidence type="ECO:0000259" key="3">
    <source>
        <dbReference type="Pfam" id="PF08338"/>
    </source>
</evidence>
<keyword evidence="5" id="KW-1185">Reference proteome</keyword>
<dbReference type="PANTHER" id="PTHR11092:SF0">
    <property type="entry name" value="EPIMERASE FAMILY PROTEIN SDR39U1"/>
    <property type="match status" value="1"/>
</dbReference>
<protein>
    <submittedName>
        <fullName evidence="4">TIGR01777 family oxidoreductase</fullName>
    </submittedName>
</protein>
<dbReference type="Pfam" id="PF01370">
    <property type="entry name" value="Epimerase"/>
    <property type="match status" value="1"/>
</dbReference>
<dbReference type="Gene3D" id="3.40.50.720">
    <property type="entry name" value="NAD(P)-binding Rossmann-like Domain"/>
    <property type="match status" value="1"/>
</dbReference>
<comment type="similarity">
    <text evidence="1">Belongs to the NAD(P)-dependent epimerase/dehydratase family. SDR39U1 subfamily.</text>
</comment>
<dbReference type="Proteomes" id="UP001298424">
    <property type="component" value="Unassembled WGS sequence"/>
</dbReference>
<dbReference type="NCBIfam" id="TIGR01777">
    <property type="entry name" value="yfcH"/>
    <property type="match status" value="1"/>
</dbReference>
<dbReference type="EMBL" id="JAKOOW010000026">
    <property type="protein sequence ID" value="MCG6504384.1"/>
    <property type="molecule type" value="Genomic_DNA"/>
</dbReference>
<reference evidence="4 5" key="1">
    <citation type="submission" date="2022-02" db="EMBL/GenBank/DDBJ databases">
        <title>Genome sequence data of Kingella unionensis sp. nov. strain CICC 24913 (CCUG 75125).</title>
        <authorList>
            <person name="Xiao M."/>
        </authorList>
    </citation>
    <scope>NUCLEOTIDE SEQUENCE [LARGE SCALE GENOMIC DNA]</scope>
    <source>
        <strain evidence="4 5">CICC 24913</strain>
    </source>
</reference>
<dbReference type="RefSeq" id="WP_238747809.1">
    <property type="nucleotide sequence ID" value="NZ_JAKOOW010000026.1"/>
</dbReference>
<dbReference type="InterPro" id="IPR010099">
    <property type="entry name" value="SDR39U1"/>
</dbReference>
<feature type="domain" description="DUF1731" evidence="3">
    <location>
        <begin position="257"/>
        <end position="303"/>
    </location>
</feature>
<dbReference type="SUPFAM" id="SSF51735">
    <property type="entry name" value="NAD(P)-binding Rossmann-fold domains"/>
    <property type="match status" value="1"/>
</dbReference>
<evidence type="ECO:0000313" key="5">
    <source>
        <dbReference type="Proteomes" id="UP001298424"/>
    </source>
</evidence>
<dbReference type="Pfam" id="PF08338">
    <property type="entry name" value="DUF1731"/>
    <property type="match status" value="1"/>
</dbReference>
<evidence type="ECO:0000313" key="4">
    <source>
        <dbReference type="EMBL" id="MCG6504384.1"/>
    </source>
</evidence>
<dbReference type="InterPro" id="IPR001509">
    <property type="entry name" value="Epimerase_deHydtase"/>
</dbReference>
<feature type="domain" description="NAD-dependent epimerase/dehydratase" evidence="2">
    <location>
        <begin position="6"/>
        <end position="224"/>
    </location>
</feature>
<dbReference type="InterPro" id="IPR013549">
    <property type="entry name" value="DUF1731"/>
</dbReference>
<proteinExistence type="inferred from homology"/>
<dbReference type="InterPro" id="IPR036291">
    <property type="entry name" value="NAD(P)-bd_dom_sf"/>
</dbReference>
<organism evidence="4 5">
    <name type="scientific">Kingella pumchi</name>
    <dbReference type="NCBI Taxonomy" id="2779506"/>
    <lineage>
        <taxon>Bacteria</taxon>
        <taxon>Pseudomonadati</taxon>
        <taxon>Pseudomonadota</taxon>
        <taxon>Betaproteobacteria</taxon>
        <taxon>Neisseriales</taxon>
        <taxon>Neisseriaceae</taxon>
        <taxon>Kingella</taxon>
    </lineage>
</organism>
<name>A0ABS9NNN0_9NEIS</name>
<sequence>MSRPCVLIIGGSGFIGRRLAADLAAEKWRVIIVSRSPNRARQAAGGQFEYVSSLRHLYDSIRPELVINLAGASVGEGHWTPERKRELLESRLQPTQALADWLQRCPQPPKLVIQASAVGYYGNGSAAGWPPCDENAPPQDVFVSDLCRQWEALSQQMHETSGVPVAVCRFGVVLGQGGGILPQLLKPVSFCIGRIGSGRQALPWIHLDDLSLALRFLAAQNLAGWQAFNLTAPAATTQLDFARAAAKILRRPLLFAVPQGLMRLALGEQADLVLDGQFAEPQALRRLGFAFRFVDIQAALADLLRRPAR</sequence>
<evidence type="ECO:0000256" key="1">
    <source>
        <dbReference type="ARBA" id="ARBA00009353"/>
    </source>
</evidence>
<comment type="caution">
    <text evidence="4">The sequence shown here is derived from an EMBL/GenBank/DDBJ whole genome shotgun (WGS) entry which is preliminary data.</text>
</comment>
<dbReference type="PANTHER" id="PTHR11092">
    <property type="entry name" value="SUGAR NUCLEOTIDE EPIMERASE RELATED"/>
    <property type="match status" value="1"/>
</dbReference>
<evidence type="ECO:0000259" key="2">
    <source>
        <dbReference type="Pfam" id="PF01370"/>
    </source>
</evidence>